<evidence type="ECO:0000313" key="2">
    <source>
        <dbReference type="EMBL" id="GMH04689.1"/>
    </source>
</evidence>
<proteinExistence type="predicted"/>
<reference evidence="2" key="1">
    <citation type="submission" date="2023-05" db="EMBL/GenBank/DDBJ databases">
        <title>Nepenthes gracilis genome sequencing.</title>
        <authorList>
            <person name="Fukushima K."/>
        </authorList>
    </citation>
    <scope>NUCLEOTIDE SEQUENCE</scope>
    <source>
        <strain evidence="2">SING2019-196</strain>
    </source>
</reference>
<dbReference type="Proteomes" id="UP001279734">
    <property type="component" value="Unassembled WGS sequence"/>
</dbReference>
<evidence type="ECO:0000256" key="1">
    <source>
        <dbReference type="SAM" id="MobiDB-lite"/>
    </source>
</evidence>
<gene>
    <name evidence="2" type="ORF">Nepgr_006529</name>
</gene>
<sequence>MNSQQAAITVLSGRYSAIRLFSFSAAKRESDFNGYLLNHLLPRDPQLPIHNSELSLECTEPAKGANEAKHPIPLVSRPTLPKFAART</sequence>
<comment type="caution">
    <text evidence="2">The sequence shown here is derived from an EMBL/GenBank/DDBJ whole genome shotgun (WGS) entry which is preliminary data.</text>
</comment>
<evidence type="ECO:0000313" key="3">
    <source>
        <dbReference type="Proteomes" id="UP001279734"/>
    </source>
</evidence>
<name>A0AAD3S5J3_NEPGR</name>
<organism evidence="2 3">
    <name type="scientific">Nepenthes gracilis</name>
    <name type="common">Slender pitcher plant</name>
    <dbReference type="NCBI Taxonomy" id="150966"/>
    <lineage>
        <taxon>Eukaryota</taxon>
        <taxon>Viridiplantae</taxon>
        <taxon>Streptophyta</taxon>
        <taxon>Embryophyta</taxon>
        <taxon>Tracheophyta</taxon>
        <taxon>Spermatophyta</taxon>
        <taxon>Magnoliopsida</taxon>
        <taxon>eudicotyledons</taxon>
        <taxon>Gunneridae</taxon>
        <taxon>Pentapetalae</taxon>
        <taxon>Caryophyllales</taxon>
        <taxon>Nepenthaceae</taxon>
        <taxon>Nepenthes</taxon>
    </lineage>
</organism>
<accession>A0AAD3S5J3</accession>
<dbReference type="EMBL" id="BSYO01000005">
    <property type="protein sequence ID" value="GMH04689.1"/>
    <property type="molecule type" value="Genomic_DNA"/>
</dbReference>
<keyword evidence="3" id="KW-1185">Reference proteome</keyword>
<protein>
    <submittedName>
        <fullName evidence="2">Uncharacterized protein</fullName>
    </submittedName>
</protein>
<dbReference type="AlphaFoldDB" id="A0AAD3S5J3"/>
<feature type="region of interest" description="Disordered" evidence="1">
    <location>
        <begin position="62"/>
        <end position="87"/>
    </location>
</feature>